<dbReference type="InterPro" id="IPR006094">
    <property type="entry name" value="Oxid_FAD_bind_N"/>
</dbReference>
<sequence>MTPFRAPGTPEYVAAGAAFQLAAPVDPAGAFTARSVADVTDAVAAARRAGRPLRVHTTGHALGRAAPLTGSLLVRPIIDAPVEVDPGTRTARVPAGKTWADVLTETLPHGLTGLHGSSGTVGVIGYLLGGGLSFYGRRFGLAANAVRSFTVVRADGAVVEADATRHPELFWALRGGGGGFGVVVAAEIDLVPMHAVVTGMAVWDAADAPRIAPAWQRWARTAPPEITTSLRMLSLPPLPTLPPHLAGRRVLALDGAVTATTQADLPAAVRVADELLSPLTALAAPVSNTWAPAAPAAVPLVHLDPPRPVPFRSGSALVDELDEAGWAAVCNAGPSLLALEFRQLGGAFAAPAAGGGALDRFAAPLLHYAVGLAGDDTARDLRAVRAAIEPYRTGYTAPNFVEHADAPQRTFDDDVRDRVDRVRRAADPDGLFRGDHTAPVRG</sequence>
<dbReference type="GO" id="GO:0016491">
    <property type="term" value="F:oxidoreductase activity"/>
    <property type="evidence" value="ECO:0007669"/>
    <property type="project" value="UniProtKB-KW"/>
</dbReference>
<dbReference type="SUPFAM" id="SSF56176">
    <property type="entry name" value="FAD-binding/transporter-associated domain-like"/>
    <property type="match status" value="1"/>
</dbReference>
<dbReference type="GO" id="GO:0071949">
    <property type="term" value="F:FAD binding"/>
    <property type="evidence" value="ECO:0007669"/>
    <property type="project" value="InterPro"/>
</dbReference>
<keyword evidence="4" id="KW-0274">FAD</keyword>
<dbReference type="Gene3D" id="3.40.462.20">
    <property type="match status" value="1"/>
</dbReference>
<feature type="domain" description="FAD-binding PCMH-type" evidence="6">
    <location>
        <begin position="23"/>
        <end position="193"/>
    </location>
</feature>
<organism evidence="7 8">
    <name type="scientific">Catenuloplanes niger</name>
    <dbReference type="NCBI Taxonomy" id="587534"/>
    <lineage>
        <taxon>Bacteria</taxon>
        <taxon>Bacillati</taxon>
        <taxon>Actinomycetota</taxon>
        <taxon>Actinomycetes</taxon>
        <taxon>Micromonosporales</taxon>
        <taxon>Micromonosporaceae</taxon>
        <taxon>Catenuloplanes</taxon>
    </lineage>
</organism>
<dbReference type="InterPro" id="IPR016167">
    <property type="entry name" value="FAD-bd_PCMH_sub1"/>
</dbReference>
<keyword evidence="3" id="KW-0285">Flavoprotein</keyword>
<dbReference type="Proteomes" id="UP001183629">
    <property type="component" value="Unassembled WGS sequence"/>
</dbReference>
<evidence type="ECO:0000313" key="8">
    <source>
        <dbReference type="Proteomes" id="UP001183629"/>
    </source>
</evidence>
<keyword evidence="5" id="KW-0560">Oxidoreductase</keyword>
<evidence type="ECO:0000256" key="3">
    <source>
        <dbReference type="ARBA" id="ARBA00022630"/>
    </source>
</evidence>
<name>A0AAE4A1E6_9ACTN</name>
<dbReference type="PANTHER" id="PTHR42973:SF39">
    <property type="entry name" value="FAD-BINDING PCMH-TYPE DOMAIN-CONTAINING PROTEIN"/>
    <property type="match status" value="1"/>
</dbReference>
<evidence type="ECO:0000256" key="1">
    <source>
        <dbReference type="ARBA" id="ARBA00001974"/>
    </source>
</evidence>
<evidence type="ECO:0000256" key="4">
    <source>
        <dbReference type="ARBA" id="ARBA00022827"/>
    </source>
</evidence>
<dbReference type="Gene3D" id="3.30.43.10">
    <property type="entry name" value="Uridine Diphospho-n-acetylenolpyruvylglucosamine Reductase, domain 2"/>
    <property type="match status" value="1"/>
</dbReference>
<evidence type="ECO:0000259" key="6">
    <source>
        <dbReference type="PROSITE" id="PS51387"/>
    </source>
</evidence>
<gene>
    <name evidence="7" type="ORF">J2S44_008083</name>
</gene>
<dbReference type="Gene3D" id="3.30.465.10">
    <property type="match status" value="1"/>
</dbReference>
<dbReference type="EMBL" id="JAVDYC010000001">
    <property type="protein sequence ID" value="MDR7327833.1"/>
    <property type="molecule type" value="Genomic_DNA"/>
</dbReference>
<dbReference type="PANTHER" id="PTHR42973">
    <property type="entry name" value="BINDING OXIDOREDUCTASE, PUTATIVE (AFU_ORTHOLOGUE AFUA_1G17690)-RELATED"/>
    <property type="match status" value="1"/>
</dbReference>
<comment type="caution">
    <text evidence="7">The sequence shown here is derived from an EMBL/GenBank/DDBJ whole genome shotgun (WGS) entry which is preliminary data.</text>
</comment>
<dbReference type="InterPro" id="IPR036318">
    <property type="entry name" value="FAD-bd_PCMH-like_sf"/>
</dbReference>
<dbReference type="Pfam" id="PF01565">
    <property type="entry name" value="FAD_binding_4"/>
    <property type="match status" value="1"/>
</dbReference>
<dbReference type="InterPro" id="IPR016166">
    <property type="entry name" value="FAD-bd_PCMH"/>
</dbReference>
<evidence type="ECO:0000256" key="2">
    <source>
        <dbReference type="ARBA" id="ARBA00005466"/>
    </source>
</evidence>
<comment type="similarity">
    <text evidence="2">Belongs to the oxygen-dependent FAD-linked oxidoreductase family.</text>
</comment>
<dbReference type="InterPro" id="IPR050416">
    <property type="entry name" value="FAD-linked_Oxidoreductase"/>
</dbReference>
<dbReference type="RefSeq" id="WP_310428505.1">
    <property type="nucleotide sequence ID" value="NZ_JAVDYC010000001.1"/>
</dbReference>
<keyword evidence="8" id="KW-1185">Reference proteome</keyword>
<accession>A0AAE4A1E6</accession>
<dbReference type="PROSITE" id="PS51387">
    <property type="entry name" value="FAD_PCMH"/>
    <property type="match status" value="1"/>
</dbReference>
<evidence type="ECO:0000313" key="7">
    <source>
        <dbReference type="EMBL" id="MDR7327833.1"/>
    </source>
</evidence>
<protein>
    <submittedName>
        <fullName evidence="7">FAD/FMN-containing dehydrogenase</fullName>
    </submittedName>
</protein>
<dbReference type="InterPro" id="IPR016169">
    <property type="entry name" value="FAD-bd_PCMH_sub2"/>
</dbReference>
<comment type="cofactor">
    <cofactor evidence="1">
        <name>FAD</name>
        <dbReference type="ChEBI" id="CHEBI:57692"/>
    </cofactor>
</comment>
<evidence type="ECO:0000256" key="5">
    <source>
        <dbReference type="ARBA" id="ARBA00023002"/>
    </source>
</evidence>
<proteinExistence type="inferred from homology"/>
<dbReference type="AlphaFoldDB" id="A0AAE4A1E6"/>
<reference evidence="7 8" key="1">
    <citation type="submission" date="2023-07" db="EMBL/GenBank/DDBJ databases">
        <title>Sequencing the genomes of 1000 actinobacteria strains.</title>
        <authorList>
            <person name="Klenk H.-P."/>
        </authorList>
    </citation>
    <scope>NUCLEOTIDE SEQUENCE [LARGE SCALE GENOMIC DNA]</scope>
    <source>
        <strain evidence="7 8">DSM 44711</strain>
    </source>
</reference>